<reference evidence="3" key="1">
    <citation type="journal article" date="2021" name="Syst. Appl. Microbiol.">
        <title>Roseomonas hellenica sp. nov., isolated from roots of wild-growing Alkanna tinctoria.</title>
        <authorList>
            <person name="Rat A."/>
            <person name="Naranjo H.D."/>
            <person name="Lebbe L."/>
            <person name="Cnockaert M."/>
            <person name="Krigas N."/>
            <person name="Grigoriadou K."/>
            <person name="Maloupa E."/>
            <person name="Willems A."/>
        </authorList>
    </citation>
    <scope>NUCLEOTIDE SEQUENCE [LARGE SCALE GENOMIC DNA]</scope>
    <source>
        <strain evidence="3">LMG 31523</strain>
    </source>
</reference>
<sequence>MPFDVAETPLPLHVRMPVAVMAFLGHLSRLIPSVRIAVDGPDRAGACWIDLTLGELSPAVEWQAETGFGIYGPGPILPERPKLLLACPQAAALRLSRMLRSWGGAQRPGGDRAVSPAPASGGAGADHTELP</sequence>
<gene>
    <name evidence="2" type="ORF">GXW71_12390</name>
</gene>
<dbReference type="RefSeq" id="WP_211852826.1">
    <property type="nucleotide sequence ID" value="NZ_JAAGBB010000013.1"/>
</dbReference>
<keyword evidence="3" id="KW-1185">Reference proteome</keyword>
<evidence type="ECO:0000256" key="1">
    <source>
        <dbReference type="SAM" id="MobiDB-lite"/>
    </source>
</evidence>
<evidence type="ECO:0000313" key="3">
    <source>
        <dbReference type="Proteomes" id="UP001196870"/>
    </source>
</evidence>
<dbReference type="EMBL" id="JAAGBB010000013">
    <property type="protein sequence ID" value="MBR0665155.1"/>
    <property type="molecule type" value="Genomic_DNA"/>
</dbReference>
<proteinExistence type="predicted"/>
<dbReference type="Proteomes" id="UP001196870">
    <property type="component" value="Unassembled WGS sequence"/>
</dbReference>
<comment type="caution">
    <text evidence="2">The sequence shown here is derived from an EMBL/GenBank/DDBJ whole genome shotgun (WGS) entry which is preliminary data.</text>
</comment>
<feature type="region of interest" description="Disordered" evidence="1">
    <location>
        <begin position="104"/>
        <end position="131"/>
    </location>
</feature>
<protein>
    <submittedName>
        <fullName evidence="2">Uncharacterized protein</fullName>
    </submittedName>
</protein>
<name>A0ABS5EXX9_9PROT</name>
<evidence type="ECO:0000313" key="2">
    <source>
        <dbReference type="EMBL" id="MBR0665155.1"/>
    </source>
</evidence>
<accession>A0ABS5EXX9</accession>
<organism evidence="2 3">
    <name type="scientific">Plastoroseomonas hellenica</name>
    <dbReference type="NCBI Taxonomy" id="2687306"/>
    <lineage>
        <taxon>Bacteria</taxon>
        <taxon>Pseudomonadati</taxon>
        <taxon>Pseudomonadota</taxon>
        <taxon>Alphaproteobacteria</taxon>
        <taxon>Acetobacterales</taxon>
        <taxon>Acetobacteraceae</taxon>
        <taxon>Plastoroseomonas</taxon>
    </lineage>
</organism>